<keyword evidence="3" id="KW-0964">Secreted</keyword>
<name>A0A3N4LMG7_9PEZI</name>
<keyword evidence="9" id="KW-1015">Disulfide bond</keyword>
<dbReference type="EMBL" id="ML121556">
    <property type="protein sequence ID" value="RPB21881.1"/>
    <property type="molecule type" value="Genomic_DNA"/>
</dbReference>
<evidence type="ECO:0000256" key="8">
    <source>
        <dbReference type="ARBA" id="ARBA00023033"/>
    </source>
</evidence>
<evidence type="ECO:0000256" key="2">
    <source>
        <dbReference type="ARBA" id="ARBA00004613"/>
    </source>
</evidence>
<evidence type="ECO:0000256" key="11">
    <source>
        <dbReference type="ARBA" id="ARBA00046340"/>
    </source>
</evidence>
<comment type="cofactor">
    <cofactor evidence="1">
        <name>Cu(2+)</name>
        <dbReference type="ChEBI" id="CHEBI:29036"/>
    </cofactor>
</comment>
<evidence type="ECO:0000313" key="12">
    <source>
        <dbReference type="EMBL" id="RPB21881.1"/>
    </source>
</evidence>
<evidence type="ECO:0000256" key="3">
    <source>
        <dbReference type="ARBA" id="ARBA00022525"/>
    </source>
</evidence>
<dbReference type="Proteomes" id="UP000267821">
    <property type="component" value="Unassembled WGS sequence"/>
</dbReference>
<sequence>MGGGCALSIAYKTVGKPSKDDFIVISVNHNCPQLGPFTHSFPMPENLPECEACTCAWTWVPDERSSADEMYMNTFNCKVTGGKKGKIQGGKKPIYFGVEGGVKGGKGGRPKYKTKFKNGAQKLKVQWLTTL</sequence>
<dbReference type="Gene3D" id="2.70.50.70">
    <property type="match status" value="1"/>
</dbReference>
<accession>A0A3N4LMG7</accession>
<dbReference type="InterPro" id="IPR054497">
    <property type="entry name" value="LPMO_AA14"/>
</dbReference>
<evidence type="ECO:0000256" key="9">
    <source>
        <dbReference type="ARBA" id="ARBA00023157"/>
    </source>
</evidence>
<dbReference type="GO" id="GO:0004497">
    <property type="term" value="F:monooxygenase activity"/>
    <property type="evidence" value="ECO:0007669"/>
    <property type="project" value="UniProtKB-KW"/>
</dbReference>
<keyword evidence="10" id="KW-0325">Glycoprotein</keyword>
<organism evidence="12 13">
    <name type="scientific">Terfezia boudieri ATCC MYA-4762</name>
    <dbReference type="NCBI Taxonomy" id="1051890"/>
    <lineage>
        <taxon>Eukaryota</taxon>
        <taxon>Fungi</taxon>
        <taxon>Dikarya</taxon>
        <taxon>Ascomycota</taxon>
        <taxon>Pezizomycotina</taxon>
        <taxon>Pezizomycetes</taxon>
        <taxon>Pezizales</taxon>
        <taxon>Pezizaceae</taxon>
        <taxon>Terfezia</taxon>
    </lineage>
</organism>
<keyword evidence="7" id="KW-0186">Copper</keyword>
<keyword evidence="6" id="KW-0560">Oxidoreductase</keyword>
<keyword evidence="4" id="KW-0479">Metal-binding</keyword>
<dbReference type="STRING" id="1051890.A0A3N4LMG7"/>
<keyword evidence="13" id="KW-1185">Reference proteome</keyword>
<reference evidence="12 13" key="1">
    <citation type="journal article" date="2018" name="Nat. Ecol. Evol.">
        <title>Pezizomycetes genomes reveal the molecular basis of ectomycorrhizal truffle lifestyle.</title>
        <authorList>
            <person name="Murat C."/>
            <person name="Payen T."/>
            <person name="Noel B."/>
            <person name="Kuo A."/>
            <person name="Morin E."/>
            <person name="Chen J."/>
            <person name="Kohler A."/>
            <person name="Krizsan K."/>
            <person name="Balestrini R."/>
            <person name="Da Silva C."/>
            <person name="Montanini B."/>
            <person name="Hainaut M."/>
            <person name="Levati E."/>
            <person name="Barry K.W."/>
            <person name="Belfiori B."/>
            <person name="Cichocki N."/>
            <person name="Clum A."/>
            <person name="Dockter R.B."/>
            <person name="Fauchery L."/>
            <person name="Guy J."/>
            <person name="Iotti M."/>
            <person name="Le Tacon F."/>
            <person name="Lindquist E.A."/>
            <person name="Lipzen A."/>
            <person name="Malagnac F."/>
            <person name="Mello A."/>
            <person name="Molinier V."/>
            <person name="Miyauchi S."/>
            <person name="Poulain J."/>
            <person name="Riccioni C."/>
            <person name="Rubini A."/>
            <person name="Sitrit Y."/>
            <person name="Splivallo R."/>
            <person name="Traeger S."/>
            <person name="Wang M."/>
            <person name="Zifcakova L."/>
            <person name="Wipf D."/>
            <person name="Zambonelli A."/>
            <person name="Paolocci F."/>
            <person name="Nowrousian M."/>
            <person name="Ottonello S."/>
            <person name="Baldrian P."/>
            <person name="Spatafora J.W."/>
            <person name="Henrissat B."/>
            <person name="Nagy L.G."/>
            <person name="Aury J.M."/>
            <person name="Wincker P."/>
            <person name="Grigoriev I.V."/>
            <person name="Bonfante P."/>
            <person name="Martin F.M."/>
        </authorList>
    </citation>
    <scope>NUCLEOTIDE SEQUENCE [LARGE SCALE GENOMIC DNA]</scope>
    <source>
        <strain evidence="12 13">ATCC MYA-4762</strain>
    </source>
</reference>
<keyword evidence="5" id="KW-0732">Signal</keyword>
<dbReference type="OrthoDB" id="2019572at2759"/>
<proteinExistence type="inferred from homology"/>
<gene>
    <name evidence="12" type="ORF">L211DRAFT_851105</name>
</gene>
<keyword evidence="8" id="KW-0503">Monooxygenase</keyword>
<evidence type="ECO:0000256" key="4">
    <source>
        <dbReference type="ARBA" id="ARBA00022723"/>
    </source>
</evidence>
<dbReference type="InParanoid" id="A0A3N4LMG7"/>
<evidence type="ECO:0000256" key="6">
    <source>
        <dbReference type="ARBA" id="ARBA00023002"/>
    </source>
</evidence>
<dbReference type="GO" id="GO:0046872">
    <property type="term" value="F:metal ion binding"/>
    <property type="evidence" value="ECO:0007669"/>
    <property type="project" value="UniProtKB-KW"/>
</dbReference>
<dbReference type="AlphaFoldDB" id="A0A3N4LMG7"/>
<dbReference type="Pfam" id="PF22810">
    <property type="entry name" value="LPMO_AA14"/>
    <property type="match status" value="1"/>
</dbReference>
<comment type="similarity">
    <text evidence="11">Belongs to the polysaccharide monooxygenase AA14 family.</text>
</comment>
<evidence type="ECO:0000256" key="1">
    <source>
        <dbReference type="ARBA" id="ARBA00001973"/>
    </source>
</evidence>
<protein>
    <submittedName>
        <fullName evidence="12">Uncharacterized protein</fullName>
    </submittedName>
</protein>
<evidence type="ECO:0000256" key="5">
    <source>
        <dbReference type="ARBA" id="ARBA00022729"/>
    </source>
</evidence>
<evidence type="ECO:0000256" key="7">
    <source>
        <dbReference type="ARBA" id="ARBA00023008"/>
    </source>
</evidence>
<evidence type="ECO:0000313" key="13">
    <source>
        <dbReference type="Proteomes" id="UP000267821"/>
    </source>
</evidence>
<dbReference type="GO" id="GO:0005576">
    <property type="term" value="C:extracellular region"/>
    <property type="evidence" value="ECO:0007669"/>
    <property type="project" value="UniProtKB-SubCell"/>
</dbReference>
<evidence type="ECO:0000256" key="10">
    <source>
        <dbReference type="ARBA" id="ARBA00023180"/>
    </source>
</evidence>
<comment type="subcellular location">
    <subcellularLocation>
        <location evidence="2">Secreted</location>
    </subcellularLocation>
</comment>